<evidence type="ECO:0000259" key="1">
    <source>
        <dbReference type="Pfam" id="PF09537"/>
    </source>
</evidence>
<keyword evidence="3" id="KW-1185">Reference proteome</keyword>
<protein>
    <submittedName>
        <fullName evidence="2">PA2169 family four-helix-bundle protein</fullName>
    </submittedName>
</protein>
<gene>
    <name evidence="2" type="ORF">G7Y85_13175</name>
</gene>
<dbReference type="InterPro" id="IPR016920">
    <property type="entry name" value="UCP029477"/>
</dbReference>
<dbReference type="InterPro" id="IPR011971">
    <property type="entry name" value="CHP02284"/>
</dbReference>
<dbReference type="PIRSF" id="PIRSF029477">
    <property type="entry name" value="UCP029477"/>
    <property type="match status" value="1"/>
</dbReference>
<accession>A0A6M2BUQ4</accession>
<feature type="domain" description="DUF2383" evidence="1">
    <location>
        <begin position="5"/>
        <end position="109"/>
    </location>
</feature>
<dbReference type="Gene3D" id="1.20.1260.10">
    <property type="match status" value="1"/>
</dbReference>
<dbReference type="RefSeq" id="WP_166257754.1">
    <property type="nucleotide sequence ID" value="NZ_JAAMOW010000006.1"/>
</dbReference>
<dbReference type="InterPro" id="IPR019052">
    <property type="entry name" value="DUF2383"/>
</dbReference>
<dbReference type="Proteomes" id="UP000472676">
    <property type="component" value="Unassembled WGS sequence"/>
</dbReference>
<evidence type="ECO:0000313" key="3">
    <source>
        <dbReference type="Proteomes" id="UP000472676"/>
    </source>
</evidence>
<dbReference type="InterPro" id="IPR012347">
    <property type="entry name" value="Ferritin-like"/>
</dbReference>
<reference evidence="2 3" key="1">
    <citation type="journal article" date="2014" name="Int. J. Syst. Evol. Microbiol.">
        <title>Solimonas terrae sp. nov., isolated from soil.</title>
        <authorList>
            <person name="Kim S.J."/>
            <person name="Moon J.Y."/>
            <person name="Weon H.Y."/>
            <person name="Ahn J.H."/>
            <person name="Chen W.M."/>
            <person name="Kwon S.W."/>
        </authorList>
    </citation>
    <scope>NUCLEOTIDE SEQUENCE [LARGE SCALE GENOMIC DNA]</scope>
    <source>
        <strain evidence="2 3">KIS83-12</strain>
    </source>
</reference>
<proteinExistence type="predicted"/>
<organism evidence="2 3">
    <name type="scientific">Solimonas terrae</name>
    <dbReference type="NCBI Taxonomy" id="1396819"/>
    <lineage>
        <taxon>Bacteria</taxon>
        <taxon>Pseudomonadati</taxon>
        <taxon>Pseudomonadota</taxon>
        <taxon>Gammaproteobacteria</taxon>
        <taxon>Nevskiales</taxon>
        <taxon>Nevskiaceae</taxon>
        <taxon>Solimonas</taxon>
    </lineage>
</organism>
<name>A0A6M2BUQ4_9GAMM</name>
<dbReference type="NCBIfam" id="TIGR02284">
    <property type="entry name" value="PA2169 family four-helix-bundle protein"/>
    <property type="match status" value="1"/>
</dbReference>
<evidence type="ECO:0000313" key="2">
    <source>
        <dbReference type="EMBL" id="NGY05719.1"/>
    </source>
</evidence>
<dbReference type="AlphaFoldDB" id="A0A6M2BUQ4"/>
<dbReference type="Pfam" id="PF09537">
    <property type="entry name" value="DUF2383"/>
    <property type="match status" value="1"/>
</dbReference>
<comment type="caution">
    <text evidence="2">The sequence shown here is derived from an EMBL/GenBank/DDBJ whole genome shotgun (WGS) entry which is preliminary data.</text>
</comment>
<dbReference type="EMBL" id="JAAMOW010000006">
    <property type="protein sequence ID" value="NGY05719.1"/>
    <property type="molecule type" value="Genomic_DNA"/>
</dbReference>
<sequence length="149" mass="16944">MNTVDTIELLNKLIVTSKDGERGLRAAAEEAHHAELKAALFDYARFFGEAAGELQQAVRDLGGHPKEIGTFGHTLHRTWMHLKATALGRDEQVILDETERDEDEAEYRLATAVHEETPPAIHALLERQYAEAQRHHGQIREWREHAQVH</sequence>